<dbReference type="EMBL" id="CM042034">
    <property type="protein sequence ID" value="KAI3761220.1"/>
    <property type="molecule type" value="Genomic_DNA"/>
</dbReference>
<reference evidence="1 2" key="2">
    <citation type="journal article" date="2022" name="Mol. Ecol. Resour.">
        <title>The genomes of chicory, endive, great burdock and yacon provide insights into Asteraceae paleo-polyploidization history and plant inulin production.</title>
        <authorList>
            <person name="Fan W."/>
            <person name="Wang S."/>
            <person name="Wang H."/>
            <person name="Wang A."/>
            <person name="Jiang F."/>
            <person name="Liu H."/>
            <person name="Zhao H."/>
            <person name="Xu D."/>
            <person name="Zhang Y."/>
        </authorList>
    </citation>
    <scope>NUCLEOTIDE SEQUENCE [LARGE SCALE GENOMIC DNA]</scope>
    <source>
        <strain evidence="2">cv. Yunnan</strain>
        <tissue evidence="1">Leaves</tissue>
    </source>
</reference>
<keyword evidence="2" id="KW-1185">Reference proteome</keyword>
<name>A0ACB9EQX8_9ASTR</name>
<gene>
    <name evidence="1" type="ORF">L1987_51632</name>
</gene>
<evidence type="ECO:0000313" key="2">
    <source>
        <dbReference type="Proteomes" id="UP001056120"/>
    </source>
</evidence>
<protein>
    <submittedName>
        <fullName evidence="1">Uncharacterized protein</fullName>
    </submittedName>
</protein>
<accession>A0ACB9EQX8</accession>
<reference evidence="2" key="1">
    <citation type="journal article" date="2022" name="Mol. Ecol. Resour.">
        <title>The genomes of chicory, endive, great burdock and yacon provide insights into Asteraceae palaeo-polyploidization history and plant inulin production.</title>
        <authorList>
            <person name="Fan W."/>
            <person name="Wang S."/>
            <person name="Wang H."/>
            <person name="Wang A."/>
            <person name="Jiang F."/>
            <person name="Liu H."/>
            <person name="Zhao H."/>
            <person name="Xu D."/>
            <person name="Zhang Y."/>
        </authorList>
    </citation>
    <scope>NUCLEOTIDE SEQUENCE [LARGE SCALE GENOMIC DNA]</scope>
    <source>
        <strain evidence="2">cv. Yunnan</strain>
    </source>
</reference>
<sequence>MESANFHLHQQQEHHHLVDSSFSWSQNPILNNGTNNIISSRTFETSMGYPIENFVSHELQCLSRIKDEFSVAESYPKFLELLNTEDIHSHPYSSYLKNNDHQQISYSNGTLNQIFPTISIPSLNQCTTTTSSSSSAISSSSFDMNCLPPLNLFGSPRFDGNFNYHASLNARNHGAISYGFDRMHQTIRSPSVCPSKVTSVSTTGRTDQSSKRPATKHVDSKKTTQPKKSKFEPRSSSAPFQIRKEKLGDKIAAIQQLVSPFGKTDTASVLMEAIGYIKFLQTQVETLSVPYMKSTNKIIGGISSEGGQMEDGNTEAKRDLRSRGLCLMPLSCLSYVTDGGTEAGTLIN</sequence>
<proteinExistence type="predicted"/>
<organism evidence="1 2">
    <name type="scientific">Smallanthus sonchifolius</name>
    <dbReference type="NCBI Taxonomy" id="185202"/>
    <lineage>
        <taxon>Eukaryota</taxon>
        <taxon>Viridiplantae</taxon>
        <taxon>Streptophyta</taxon>
        <taxon>Embryophyta</taxon>
        <taxon>Tracheophyta</taxon>
        <taxon>Spermatophyta</taxon>
        <taxon>Magnoliopsida</taxon>
        <taxon>eudicotyledons</taxon>
        <taxon>Gunneridae</taxon>
        <taxon>Pentapetalae</taxon>
        <taxon>asterids</taxon>
        <taxon>campanulids</taxon>
        <taxon>Asterales</taxon>
        <taxon>Asteraceae</taxon>
        <taxon>Asteroideae</taxon>
        <taxon>Heliantheae alliance</taxon>
        <taxon>Millerieae</taxon>
        <taxon>Smallanthus</taxon>
    </lineage>
</organism>
<evidence type="ECO:0000313" key="1">
    <source>
        <dbReference type="EMBL" id="KAI3761220.1"/>
    </source>
</evidence>
<dbReference type="Proteomes" id="UP001056120">
    <property type="component" value="Linkage Group LG17"/>
</dbReference>
<comment type="caution">
    <text evidence="1">The sequence shown here is derived from an EMBL/GenBank/DDBJ whole genome shotgun (WGS) entry which is preliminary data.</text>
</comment>